<reference evidence="2" key="1">
    <citation type="submission" date="2015-04" db="EMBL/GenBank/DDBJ databases">
        <title>The genome sequence of the plant pathogenic Rhizarian Plasmodiophora brassicae reveals insights in its biotrophic life cycle and the origin of chitin synthesis.</title>
        <authorList>
            <person name="Schwelm A."/>
            <person name="Fogelqvist J."/>
            <person name="Knaust A."/>
            <person name="Julke S."/>
            <person name="Lilja T."/>
            <person name="Dhandapani V."/>
            <person name="Bonilla-Rosso G."/>
            <person name="Karlsson M."/>
            <person name="Shevchenko A."/>
            <person name="Choi S.R."/>
            <person name="Kim H.G."/>
            <person name="Park J.Y."/>
            <person name="Lim Y.P."/>
            <person name="Ludwig-Muller J."/>
            <person name="Dixelius C."/>
        </authorList>
    </citation>
    <scope>NUCLEOTIDE SEQUENCE</scope>
    <source>
        <tissue evidence="2">Potato root galls</tissue>
    </source>
</reference>
<dbReference type="AlphaFoldDB" id="A0A0H5RGG6"/>
<accession>A0A0H5RGG6</accession>
<feature type="region of interest" description="Disordered" evidence="1">
    <location>
        <begin position="18"/>
        <end position="89"/>
    </location>
</feature>
<proteinExistence type="predicted"/>
<protein>
    <submittedName>
        <fullName evidence="2">Uncharacterized protein</fullName>
    </submittedName>
</protein>
<name>A0A0H5RGG6_9EUKA</name>
<feature type="non-terminal residue" evidence="2">
    <location>
        <position position="111"/>
    </location>
</feature>
<dbReference type="EMBL" id="HACM01012671">
    <property type="protein sequence ID" value="CRZ13113.1"/>
    <property type="molecule type" value="Transcribed_RNA"/>
</dbReference>
<organism evidence="2">
    <name type="scientific">Spongospora subterranea</name>
    <dbReference type="NCBI Taxonomy" id="70186"/>
    <lineage>
        <taxon>Eukaryota</taxon>
        <taxon>Sar</taxon>
        <taxon>Rhizaria</taxon>
        <taxon>Endomyxa</taxon>
        <taxon>Phytomyxea</taxon>
        <taxon>Plasmodiophorida</taxon>
        <taxon>Plasmodiophoridae</taxon>
        <taxon>Spongospora</taxon>
    </lineage>
</organism>
<feature type="compositionally biased region" description="Basic and acidic residues" evidence="1">
    <location>
        <begin position="25"/>
        <end position="36"/>
    </location>
</feature>
<evidence type="ECO:0000256" key="1">
    <source>
        <dbReference type="SAM" id="MobiDB-lite"/>
    </source>
</evidence>
<feature type="compositionally biased region" description="Polar residues" evidence="1">
    <location>
        <begin position="52"/>
        <end position="77"/>
    </location>
</feature>
<evidence type="ECO:0000313" key="2">
    <source>
        <dbReference type="EMBL" id="CRZ13113.1"/>
    </source>
</evidence>
<sequence length="111" mass="13221">DKLSRIERFFYDEELRLRKKKERERRREMRSEKSQEDPITAAKKAWEMMQKDVNNQWKSYRPASSNKPNSGNTTQTPGGDPELARTPIRELKQQLRSMGVGNVEMHCMERH</sequence>
<feature type="non-terminal residue" evidence="2">
    <location>
        <position position="1"/>
    </location>
</feature>